<proteinExistence type="inferred from homology"/>
<name>A0A7C8U0J6_ORBOL</name>
<feature type="transmembrane region" description="Helical" evidence="7">
    <location>
        <begin position="175"/>
        <end position="196"/>
    </location>
</feature>
<evidence type="ECO:0000313" key="10">
    <source>
        <dbReference type="Proteomes" id="UP000479691"/>
    </source>
</evidence>
<dbReference type="Proteomes" id="UP000479691">
    <property type="component" value="Unassembled WGS sequence"/>
</dbReference>
<evidence type="ECO:0000256" key="4">
    <source>
        <dbReference type="ARBA" id="ARBA00023136"/>
    </source>
</evidence>
<feature type="compositionally biased region" description="Polar residues" evidence="6">
    <location>
        <begin position="405"/>
        <end position="429"/>
    </location>
</feature>
<feature type="transmembrane region" description="Helical" evidence="7">
    <location>
        <begin position="59"/>
        <end position="79"/>
    </location>
</feature>
<feature type="region of interest" description="Disordered" evidence="6">
    <location>
        <begin position="397"/>
        <end position="429"/>
    </location>
</feature>
<dbReference type="GO" id="GO:0016020">
    <property type="term" value="C:membrane"/>
    <property type="evidence" value="ECO:0007669"/>
    <property type="project" value="UniProtKB-SubCell"/>
</dbReference>
<accession>A0A7C8U0J6</accession>
<comment type="similarity">
    <text evidence="5">Belongs to the SAT4 family.</text>
</comment>
<reference evidence="9 10" key="1">
    <citation type="submission" date="2019-06" db="EMBL/GenBank/DDBJ databases">
        <authorList>
            <person name="Palmer J.M."/>
        </authorList>
    </citation>
    <scope>NUCLEOTIDE SEQUENCE [LARGE SCALE GENOMIC DNA]</scope>
    <source>
        <strain evidence="9 10">TWF788</strain>
    </source>
</reference>
<keyword evidence="4 7" id="KW-0472">Membrane</keyword>
<evidence type="ECO:0000256" key="5">
    <source>
        <dbReference type="ARBA" id="ARBA00038359"/>
    </source>
</evidence>
<feature type="region of interest" description="Disordered" evidence="6">
    <location>
        <begin position="335"/>
        <end position="355"/>
    </location>
</feature>
<sequence length="521" mass="57580">MGQFPSHVPKPTPEERTAMFKLLGTVAKMSGSSGPSLTEEQIAVLYSPDYEPPNMDKQAVTLTVIVLFWLVSSISLRFYSRFRYGAQNGPLLDDWLVLLATVSCIAYAVVNLYAFLYAGFGRFTYDLTIKQFDECLKLFIVNFTTFAIANTAVKVSVLVLYRRIFDSMQTHMRRVVYFLIVFVIIFCPISLAAQAVTCKPFRAFWSLELRADPNTKCTNGAAGSYAVGAIRTVLDVVIFALPLKHIWDIKTFSTRKKVAITGIFTLGLVACAASILKLALYHEFLHGDLTRSIFNAVVAEALEYTSAIVAACVPALLPMLKSVYRNTSSTIRQITSGGKSQLQSTTTHIAGGPGNMHTESIKMKGIKVSHAVSQTIEIHREEEDDTELILQMQDESDFKDDSSKLTHSANRSQTSLQADQLKSRRPNQLNDIKVPRSLRCGVGSTPDPGKLPGPGQTVCSPHTRADQQAGVIASDSSIYINYHHEKTYGVHECGSSIDSQQALAERPLDKYINVHGKYREA</sequence>
<protein>
    <recommendedName>
        <fullName evidence="8">Rhodopsin domain-containing protein</fullName>
    </recommendedName>
</protein>
<keyword evidence="3 7" id="KW-1133">Transmembrane helix</keyword>
<dbReference type="InterPro" id="IPR049326">
    <property type="entry name" value="Rhodopsin_dom_fungi"/>
</dbReference>
<feature type="transmembrane region" description="Helical" evidence="7">
    <location>
        <begin position="301"/>
        <end position="320"/>
    </location>
</feature>
<evidence type="ECO:0000256" key="2">
    <source>
        <dbReference type="ARBA" id="ARBA00022692"/>
    </source>
</evidence>
<dbReference type="AlphaFoldDB" id="A0A7C8U0J6"/>
<organism evidence="9 10">
    <name type="scientific">Orbilia oligospora</name>
    <name type="common">Nematode-trapping fungus</name>
    <name type="synonym">Arthrobotrys oligospora</name>
    <dbReference type="NCBI Taxonomy" id="2813651"/>
    <lineage>
        <taxon>Eukaryota</taxon>
        <taxon>Fungi</taxon>
        <taxon>Dikarya</taxon>
        <taxon>Ascomycota</taxon>
        <taxon>Pezizomycotina</taxon>
        <taxon>Orbiliomycetes</taxon>
        <taxon>Orbiliales</taxon>
        <taxon>Orbiliaceae</taxon>
        <taxon>Orbilia</taxon>
    </lineage>
</organism>
<dbReference type="PANTHER" id="PTHR33048:SF47">
    <property type="entry name" value="INTEGRAL MEMBRANE PROTEIN-RELATED"/>
    <property type="match status" value="1"/>
</dbReference>
<feature type="transmembrane region" description="Helical" evidence="7">
    <location>
        <begin position="258"/>
        <end position="281"/>
    </location>
</feature>
<comment type="caution">
    <text evidence="9">The sequence shown here is derived from an EMBL/GenBank/DDBJ whole genome shotgun (WGS) entry which is preliminary data.</text>
</comment>
<dbReference type="Pfam" id="PF20684">
    <property type="entry name" value="Fung_rhodopsin"/>
    <property type="match status" value="1"/>
</dbReference>
<evidence type="ECO:0000313" key="9">
    <source>
        <dbReference type="EMBL" id="KAF3189514.1"/>
    </source>
</evidence>
<feature type="transmembrane region" description="Helical" evidence="7">
    <location>
        <begin position="91"/>
        <end position="118"/>
    </location>
</feature>
<feature type="transmembrane region" description="Helical" evidence="7">
    <location>
        <begin position="138"/>
        <end position="163"/>
    </location>
</feature>
<feature type="compositionally biased region" description="Polar residues" evidence="6">
    <location>
        <begin position="335"/>
        <end position="348"/>
    </location>
</feature>
<feature type="domain" description="Rhodopsin" evidence="8">
    <location>
        <begin position="76"/>
        <end position="321"/>
    </location>
</feature>
<dbReference type="EMBL" id="JAABOE010000008">
    <property type="protein sequence ID" value="KAF3189514.1"/>
    <property type="molecule type" value="Genomic_DNA"/>
</dbReference>
<dbReference type="InterPro" id="IPR052337">
    <property type="entry name" value="SAT4-like"/>
</dbReference>
<keyword evidence="2 7" id="KW-0812">Transmembrane</keyword>
<feature type="transmembrane region" description="Helical" evidence="7">
    <location>
        <begin position="225"/>
        <end position="246"/>
    </location>
</feature>
<dbReference type="PANTHER" id="PTHR33048">
    <property type="entry name" value="PTH11-LIKE INTEGRAL MEMBRANE PROTEIN (AFU_ORTHOLOGUE AFUA_5G11245)"/>
    <property type="match status" value="1"/>
</dbReference>
<evidence type="ECO:0000259" key="8">
    <source>
        <dbReference type="Pfam" id="PF20684"/>
    </source>
</evidence>
<evidence type="ECO:0000256" key="7">
    <source>
        <dbReference type="SAM" id="Phobius"/>
    </source>
</evidence>
<evidence type="ECO:0000256" key="1">
    <source>
        <dbReference type="ARBA" id="ARBA00004141"/>
    </source>
</evidence>
<gene>
    <name evidence="9" type="ORF">TWF788_010593</name>
</gene>
<evidence type="ECO:0000256" key="6">
    <source>
        <dbReference type="SAM" id="MobiDB-lite"/>
    </source>
</evidence>
<evidence type="ECO:0000256" key="3">
    <source>
        <dbReference type="ARBA" id="ARBA00022989"/>
    </source>
</evidence>
<comment type="subcellular location">
    <subcellularLocation>
        <location evidence="1">Membrane</location>
        <topology evidence="1">Multi-pass membrane protein</topology>
    </subcellularLocation>
</comment>